<proteinExistence type="predicted"/>
<dbReference type="Proteomes" id="UP001552299">
    <property type="component" value="Unassembled WGS sequence"/>
</dbReference>
<dbReference type="AlphaFoldDB" id="A0ABD0TWQ8"/>
<gene>
    <name evidence="2" type="ORF">M5K25_026240</name>
</gene>
<keyword evidence="3" id="KW-1185">Reference proteome</keyword>
<evidence type="ECO:0000313" key="2">
    <source>
        <dbReference type="EMBL" id="KAL0904166.1"/>
    </source>
</evidence>
<organism evidence="2 3">
    <name type="scientific">Dendrobium thyrsiflorum</name>
    <name type="common">Pinecone-like raceme dendrobium</name>
    <name type="synonym">Orchid</name>
    <dbReference type="NCBI Taxonomy" id="117978"/>
    <lineage>
        <taxon>Eukaryota</taxon>
        <taxon>Viridiplantae</taxon>
        <taxon>Streptophyta</taxon>
        <taxon>Embryophyta</taxon>
        <taxon>Tracheophyta</taxon>
        <taxon>Spermatophyta</taxon>
        <taxon>Magnoliopsida</taxon>
        <taxon>Liliopsida</taxon>
        <taxon>Asparagales</taxon>
        <taxon>Orchidaceae</taxon>
        <taxon>Epidendroideae</taxon>
        <taxon>Malaxideae</taxon>
        <taxon>Dendrobiinae</taxon>
        <taxon>Dendrobium</taxon>
    </lineage>
</organism>
<accession>A0ABD0TWQ8</accession>
<comment type="caution">
    <text evidence="2">The sequence shown here is derived from an EMBL/GenBank/DDBJ whole genome shotgun (WGS) entry which is preliminary data.</text>
</comment>
<protein>
    <submittedName>
        <fullName evidence="2">Uncharacterized protein</fullName>
    </submittedName>
</protein>
<feature type="compositionally biased region" description="Basic and acidic residues" evidence="1">
    <location>
        <begin position="118"/>
        <end position="128"/>
    </location>
</feature>
<dbReference type="EMBL" id="JANQDX010000019">
    <property type="protein sequence ID" value="KAL0904166.1"/>
    <property type="molecule type" value="Genomic_DNA"/>
</dbReference>
<sequence>MCGQAEPSSIEPATVVCRGKQEELNAVESGGRACALYYPENRVDFPVLVMEGRVDVLRSPFLDVNLEIDHTVQEYIKQIFFSLMTAIDEYYNPVQWQILLRPPPPSSSANFPLGGTNKLEKRDTLGLN</sequence>
<evidence type="ECO:0000313" key="3">
    <source>
        <dbReference type="Proteomes" id="UP001552299"/>
    </source>
</evidence>
<reference evidence="2 3" key="1">
    <citation type="journal article" date="2024" name="Plant Biotechnol. J.">
        <title>Dendrobium thyrsiflorum genome and its molecular insights into genes involved in important horticultural traits.</title>
        <authorList>
            <person name="Chen B."/>
            <person name="Wang J.Y."/>
            <person name="Zheng P.J."/>
            <person name="Li K.L."/>
            <person name="Liang Y.M."/>
            <person name="Chen X.F."/>
            <person name="Zhang C."/>
            <person name="Zhao X."/>
            <person name="He X."/>
            <person name="Zhang G.Q."/>
            <person name="Liu Z.J."/>
            <person name="Xu Q."/>
        </authorList>
    </citation>
    <scope>NUCLEOTIDE SEQUENCE [LARGE SCALE GENOMIC DNA]</scope>
    <source>
        <strain evidence="2">GZMU011</strain>
    </source>
</reference>
<name>A0ABD0TWQ8_DENTH</name>
<evidence type="ECO:0000256" key="1">
    <source>
        <dbReference type="SAM" id="MobiDB-lite"/>
    </source>
</evidence>
<feature type="region of interest" description="Disordered" evidence="1">
    <location>
        <begin position="109"/>
        <end position="128"/>
    </location>
</feature>